<comment type="caution">
    <text evidence="2">The sequence shown here is derived from an EMBL/GenBank/DDBJ whole genome shotgun (WGS) entry which is preliminary data.</text>
</comment>
<gene>
    <name evidence="2" type="ORF">GRQ65_03105</name>
</gene>
<feature type="transmembrane region" description="Helical" evidence="1">
    <location>
        <begin position="259"/>
        <end position="280"/>
    </location>
</feature>
<accession>A0A6L7EXU7</accession>
<keyword evidence="1" id="KW-1133">Transmembrane helix</keyword>
<feature type="transmembrane region" description="Helical" evidence="1">
    <location>
        <begin position="127"/>
        <end position="145"/>
    </location>
</feature>
<keyword evidence="1" id="KW-0472">Membrane</keyword>
<evidence type="ECO:0000313" key="2">
    <source>
        <dbReference type="EMBL" id="MXG88531.1"/>
    </source>
</evidence>
<organism evidence="2 3">
    <name type="scientific">Nocardioides flavescens</name>
    <dbReference type="NCBI Taxonomy" id="2691959"/>
    <lineage>
        <taxon>Bacteria</taxon>
        <taxon>Bacillati</taxon>
        <taxon>Actinomycetota</taxon>
        <taxon>Actinomycetes</taxon>
        <taxon>Propionibacteriales</taxon>
        <taxon>Nocardioidaceae</taxon>
        <taxon>Nocardioides</taxon>
    </lineage>
</organism>
<feature type="transmembrane region" description="Helical" evidence="1">
    <location>
        <begin position="360"/>
        <end position="381"/>
    </location>
</feature>
<keyword evidence="3" id="KW-1185">Reference proteome</keyword>
<dbReference type="RefSeq" id="WP_160875091.1">
    <property type="nucleotide sequence ID" value="NZ_WUEK01000002.1"/>
</dbReference>
<feature type="transmembrane region" description="Helical" evidence="1">
    <location>
        <begin position="292"/>
        <end position="317"/>
    </location>
</feature>
<evidence type="ECO:0000256" key="1">
    <source>
        <dbReference type="SAM" id="Phobius"/>
    </source>
</evidence>
<feature type="transmembrane region" description="Helical" evidence="1">
    <location>
        <begin position="157"/>
        <end position="181"/>
    </location>
</feature>
<keyword evidence="1" id="KW-0812">Transmembrane</keyword>
<sequence>MSRRRVEEVALVAWSVLLAAVTLGPALAPGALELRDMVWVPDLRLSGDALGFGSGLPRAVPSDAVVAVLDEAVRGELLQRLVLFCGLAGGGLGVARLLGPAAATVARFAAVTLYVWNAWVLERLLMGQWPVLVGCAVLPWVVLGTRDWAGRRRLSPFLLVLLPLGSLSASAGLVTAVGLLLSLHDAGRRRLGGALLLVVAANAPWIASGLLHAADATSDPRAAEVFALHREGGVPAPLAALTLGGIWNADVVPLERTGLLGWAALVVLCGLAAAGAGVWWRRTSSPLRTALVGCWCVGAGLALLTWAAPGVVGWAAAHVPGAGVIRDGARPLVLCAPLLAVLVGSGVELVLRRLQGPPRVVLAVAAVLLPVALLPSLAWGAGGSLRPTTLPAAYAEARDLLADGQGDVLLLPLSSYRAPVWNGGRPVLDPLARYLARDPGSSVVASDVLVVDGVPLAGEDPRVASAAGALAATSPELRARGLAAIGIGAVVTDLAAPGAERAPAVAGDVLLDGTGPSEGLRVVSLHHVQVREVPIAWVVVMGLAWVLFLALPVGSVALVAVRRGAWWRGRRPPRRGVRERPRDV</sequence>
<feature type="transmembrane region" description="Helical" evidence="1">
    <location>
        <begin position="77"/>
        <end position="98"/>
    </location>
</feature>
<feature type="transmembrane region" description="Helical" evidence="1">
    <location>
        <begin position="535"/>
        <end position="561"/>
    </location>
</feature>
<dbReference type="EMBL" id="WUEK01000002">
    <property type="protein sequence ID" value="MXG88531.1"/>
    <property type="molecule type" value="Genomic_DNA"/>
</dbReference>
<dbReference type="AlphaFoldDB" id="A0A6L7EXU7"/>
<name>A0A6L7EXU7_9ACTN</name>
<feature type="transmembrane region" description="Helical" evidence="1">
    <location>
        <begin position="193"/>
        <end position="214"/>
    </location>
</feature>
<reference evidence="2 3" key="1">
    <citation type="submission" date="2019-12" db="EMBL/GenBank/DDBJ databases">
        <authorList>
            <person name="Kun Z."/>
        </authorList>
    </citation>
    <scope>NUCLEOTIDE SEQUENCE [LARGE SCALE GENOMIC DNA]</scope>
    <source>
        <strain evidence="2 3">YIM 123512</strain>
    </source>
</reference>
<proteinExistence type="predicted"/>
<feature type="transmembrane region" description="Helical" evidence="1">
    <location>
        <begin position="329"/>
        <end position="351"/>
    </location>
</feature>
<protein>
    <submittedName>
        <fullName evidence="2">Uncharacterized protein</fullName>
    </submittedName>
</protein>
<dbReference type="Proteomes" id="UP000473325">
    <property type="component" value="Unassembled WGS sequence"/>
</dbReference>
<evidence type="ECO:0000313" key="3">
    <source>
        <dbReference type="Proteomes" id="UP000473325"/>
    </source>
</evidence>